<gene>
    <name evidence="1" type="ORF">JW498_04250</name>
</gene>
<proteinExistence type="predicted"/>
<accession>A0ABS2W4T9</accession>
<evidence type="ECO:0000313" key="2">
    <source>
        <dbReference type="Proteomes" id="UP000760472"/>
    </source>
</evidence>
<keyword evidence="2" id="KW-1185">Reference proteome</keyword>
<evidence type="ECO:0008006" key="3">
    <source>
        <dbReference type="Google" id="ProtNLM"/>
    </source>
</evidence>
<comment type="caution">
    <text evidence="1">The sequence shown here is derived from an EMBL/GenBank/DDBJ whole genome shotgun (WGS) entry which is preliminary data.</text>
</comment>
<evidence type="ECO:0000313" key="1">
    <source>
        <dbReference type="EMBL" id="MBN0986563.1"/>
    </source>
</evidence>
<organism evidence="1 2">
    <name type="scientific">Amphritea pacifica</name>
    <dbReference type="NCBI Taxonomy" id="2811233"/>
    <lineage>
        <taxon>Bacteria</taxon>
        <taxon>Pseudomonadati</taxon>
        <taxon>Pseudomonadota</taxon>
        <taxon>Gammaproteobacteria</taxon>
        <taxon>Oceanospirillales</taxon>
        <taxon>Oceanospirillaceae</taxon>
        <taxon>Amphritea</taxon>
    </lineage>
</organism>
<dbReference type="RefSeq" id="WP_205212988.1">
    <property type="nucleotide sequence ID" value="NZ_JAFFZP010000004.1"/>
</dbReference>
<reference evidence="1 2" key="1">
    <citation type="submission" date="2021-02" db="EMBL/GenBank/DDBJ databases">
        <title>A novel species of genus Amphritea isolated from a fishpond in China.</title>
        <authorList>
            <person name="Lu H."/>
        </authorList>
    </citation>
    <scope>NUCLEOTIDE SEQUENCE [LARGE SCALE GENOMIC DNA]</scope>
    <source>
        <strain evidence="1 2">RP18W</strain>
    </source>
</reference>
<name>A0ABS2W4T9_9GAMM</name>
<dbReference type="InterPro" id="IPR021831">
    <property type="entry name" value="ParD-like"/>
</dbReference>
<dbReference type="Proteomes" id="UP000760472">
    <property type="component" value="Unassembled WGS sequence"/>
</dbReference>
<protein>
    <recommendedName>
        <fullName evidence="3">ParD-like antitoxin of type II toxin-antitoxin system</fullName>
    </recommendedName>
</protein>
<dbReference type="Pfam" id="PF11903">
    <property type="entry name" value="ParD_like"/>
    <property type="match status" value="1"/>
</dbReference>
<dbReference type="EMBL" id="JAFFZP010000004">
    <property type="protein sequence ID" value="MBN0986563.1"/>
    <property type="molecule type" value="Genomic_DNA"/>
</dbReference>
<sequence length="73" mass="8204">MSTANLRLDQELVSNAKIMGEVMSRSAAKQVEHWAKIGRIMEENPDLTYEFVRNAMLAKAEADAGLVEEYQFG</sequence>